<keyword evidence="4" id="KW-0539">Nucleus</keyword>
<feature type="region of interest" description="Disordered" evidence="5">
    <location>
        <begin position="205"/>
        <end position="232"/>
    </location>
</feature>
<feature type="domain" description="Mif2/CENP-C cupin" evidence="6">
    <location>
        <begin position="529"/>
        <end position="610"/>
    </location>
</feature>
<evidence type="ECO:0000256" key="1">
    <source>
        <dbReference type="ARBA" id="ARBA00004123"/>
    </source>
</evidence>
<dbReference type="Gene3D" id="2.60.120.10">
    <property type="entry name" value="Jelly Rolls"/>
    <property type="match status" value="1"/>
</dbReference>
<dbReference type="RefSeq" id="XP_022253436.1">
    <property type="nucleotide sequence ID" value="XM_022397728.1"/>
</dbReference>
<keyword evidence="7" id="KW-1185">Reference proteome</keyword>
<evidence type="ECO:0000259" key="6">
    <source>
        <dbReference type="Pfam" id="PF11699"/>
    </source>
</evidence>
<dbReference type="Pfam" id="PF11699">
    <property type="entry name" value="CENP-C_C"/>
    <property type="match status" value="1"/>
</dbReference>
<feature type="region of interest" description="Disordered" evidence="5">
    <location>
        <begin position="140"/>
        <end position="170"/>
    </location>
</feature>
<organism evidence="7 8">
    <name type="scientific">Limulus polyphemus</name>
    <name type="common">Atlantic horseshoe crab</name>
    <dbReference type="NCBI Taxonomy" id="6850"/>
    <lineage>
        <taxon>Eukaryota</taxon>
        <taxon>Metazoa</taxon>
        <taxon>Ecdysozoa</taxon>
        <taxon>Arthropoda</taxon>
        <taxon>Chelicerata</taxon>
        <taxon>Merostomata</taxon>
        <taxon>Xiphosura</taxon>
        <taxon>Limulidae</taxon>
        <taxon>Limulus</taxon>
    </lineage>
</organism>
<dbReference type="Proteomes" id="UP000694941">
    <property type="component" value="Unplaced"/>
</dbReference>
<dbReference type="SUPFAM" id="SSF51182">
    <property type="entry name" value="RmlC-like cupins"/>
    <property type="match status" value="1"/>
</dbReference>
<dbReference type="PANTHER" id="PTHR16684">
    <property type="entry name" value="CENTROMERE PROTEIN C"/>
    <property type="match status" value="1"/>
</dbReference>
<name>A0ABM1TC30_LIMPO</name>
<evidence type="ECO:0000256" key="4">
    <source>
        <dbReference type="ARBA" id="ARBA00023242"/>
    </source>
</evidence>
<evidence type="ECO:0000256" key="2">
    <source>
        <dbReference type="ARBA" id="ARBA00010291"/>
    </source>
</evidence>
<comment type="subcellular location">
    <subcellularLocation>
        <location evidence="1">Nucleus</location>
    </subcellularLocation>
</comment>
<evidence type="ECO:0000256" key="3">
    <source>
        <dbReference type="ARBA" id="ARBA00023125"/>
    </source>
</evidence>
<protein>
    <submittedName>
        <fullName evidence="8">Centromere protein C-like isoform X1</fullName>
    </submittedName>
</protein>
<dbReference type="InterPro" id="IPR011051">
    <property type="entry name" value="RmlC_Cupin_sf"/>
</dbReference>
<reference evidence="8" key="1">
    <citation type="submission" date="2025-08" db="UniProtKB">
        <authorList>
            <consortium name="RefSeq"/>
        </authorList>
    </citation>
    <scope>IDENTIFICATION</scope>
    <source>
        <tissue evidence="8">Muscle</tissue>
    </source>
</reference>
<dbReference type="InterPro" id="IPR025974">
    <property type="entry name" value="Mif2/CENP-C_cupin"/>
</dbReference>
<proteinExistence type="inferred from homology"/>
<evidence type="ECO:0000313" key="8">
    <source>
        <dbReference type="RefSeq" id="XP_022253436.1"/>
    </source>
</evidence>
<keyword evidence="3" id="KW-0238">DNA-binding</keyword>
<dbReference type="InterPro" id="IPR014710">
    <property type="entry name" value="RmlC-like_jellyroll"/>
</dbReference>
<accession>A0ABM1TC30</accession>
<comment type="similarity">
    <text evidence="2">Belongs to the CENP-C/MIF2 family.</text>
</comment>
<dbReference type="PANTHER" id="PTHR16684:SF11">
    <property type="entry name" value="CENTROMERE PROTEIN C"/>
    <property type="match status" value="1"/>
</dbReference>
<evidence type="ECO:0000256" key="5">
    <source>
        <dbReference type="SAM" id="MobiDB-lite"/>
    </source>
</evidence>
<evidence type="ECO:0000313" key="7">
    <source>
        <dbReference type="Proteomes" id="UP000694941"/>
    </source>
</evidence>
<gene>
    <name evidence="8" type="primary">LOC111088232</name>
</gene>
<feature type="compositionally biased region" description="Polar residues" evidence="5">
    <location>
        <begin position="205"/>
        <end position="224"/>
    </location>
</feature>
<feature type="compositionally biased region" description="Basic residues" evidence="5">
    <location>
        <begin position="153"/>
        <end position="165"/>
    </location>
</feature>
<feature type="compositionally biased region" description="Polar residues" evidence="5">
    <location>
        <begin position="140"/>
        <end position="149"/>
    </location>
</feature>
<sequence length="624" mass="71125">MWTLYSGGLYSNYFGTSIMLLYLKSKRQETKLKSENVKCAISKPGLRENVQHKRRNPVRKLRTQNNQLNQDETQNGIVHKKTVSSESIICPSSRISDAVENMSKQSFLPRLRSANKASACSFSEKRSLNTNKTQNIKVIQSSNSDQVQENLKAKKPHNKSTKKTKMSKEKLESCENHLNKEKKALFDSNIMIDTSINIKTRKSKINNTPRKSTEQSVMNESPSNKMGDKTDGENKTVIKTLNKTRKKSSHITCIKQRKKVNLKIQNKKESEKMSNSSQSEDPKVFIPEINSKALEKVNHSEDPKVFIPEINLKALEKVNHSEDPKVFIPEINSKALEKVNHSEDPKVFIPEINSKALEKVHHSPNIGVDSVKRFDSITKNIEHKITKRRKKQFIQMKSTEQQVKTKVLSLKRPYPLGLDSNPEGSSKIIRRGSKRTIVKPVAFWRNEHINYRCTSNGTYEIAGIVPGFKEDTIFVHPKNRKAVKEFQEKAKVYDPHIGREVKAVVVRNHTQLLWRGPTGSPAKKKDPLKLCKSFQFSKYSMGIIVIDSLQEKPCHYAPTDSLFFLVVYGKVEVCIHNNSWIIETDGSFVVPLGNIYKIKNLRQDKAKLIFFTIMGTSPVGELGV</sequence>
<dbReference type="GeneID" id="111088232"/>
<dbReference type="InterPro" id="IPR028386">
    <property type="entry name" value="CENP-C/Mif2/cnp3"/>
</dbReference>